<evidence type="ECO:0000256" key="1">
    <source>
        <dbReference type="ARBA" id="ARBA00010800"/>
    </source>
</evidence>
<name>A0A0A9YE07_LYGHE</name>
<reference evidence="7" key="2">
    <citation type="submission" date="2014-07" db="EMBL/GenBank/DDBJ databases">
        <authorList>
            <person name="Hull J."/>
        </authorList>
    </citation>
    <scope>NUCLEOTIDE SEQUENCE</scope>
</reference>
<dbReference type="GO" id="GO:0005730">
    <property type="term" value="C:nucleolus"/>
    <property type="evidence" value="ECO:0007669"/>
    <property type="project" value="UniProtKB-SubCell"/>
</dbReference>
<evidence type="ECO:0000313" key="7">
    <source>
        <dbReference type="EMBL" id="JAG31312.1"/>
    </source>
</evidence>
<dbReference type="InterPro" id="IPR016819">
    <property type="entry name" value="RNase_P/MRP_POP5"/>
</dbReference>
<dbReference type="GO" id="GO:0033204">
    <property type="term" value="F:ribonuclease P RNA binding"/>
    <property type="evidence" value="ECO:0007669"/>
    <property type="project" value="InterPro"/>
</dbReference>
<proteinExistence type="inferred from homology"/>
<evidence type="ECO:0000256" key="4">
    <source>
        <dbReference type="ARBA" id="ARBA00023242"/>
    </source>
</evidence>
<reference evidence="8" key="3">
    <citation type="submission" date="2014-09" db="EMBL/GenBank/DDBJ databases">
        <authorList>
            <person name="Magalhaes I.L.F."/>
            <person name="Oliveira U."/>
            <person name="Santos F.R."/>
            <person name="Vidigal T.H.D.A."/>
            <person name="Brescovit A.D."/>
            <person name="Santos A.J."/>
        </authorList>
    </citation>
    <scope>NUCLEOTIDE SEQUENCE</scope>
</reference>
<keyword evidence="3 6" id="KW-0819">tRNA processing</keyword>
<dbReference type="GO" id="GO:0030677">
    <property type="term" value="C:ribonuclease P complex"/>
    <property type="evidence" value="ECO:0007669"/>
    <property type="project" value="InterPro"/>
</dbReference>
<keyword evidence="4 6" id="KW-0539">Nucleus</keyword>
<dbReference type="EMBL" id="GBHO01012292">
    <property type="protein sequence ID" value="JAG31312.1"/>
    <property type="molecule type" value="Transcribed_RNA"/>
</dbReference>
<dbReference type="GO" id="GO:0001682">
    <property type="term" value="P:tRNA 5'-leader removal"/>
    <property type="evidence" value="ECO:0007669"/>
    <property type="project" value="InterPro"/>
</dbReference>
<evidence type="ECO:0000256" key="5">
    <source>
        <dbReference type="ARBA" id="ARBA00044198"/>
    </source>
</evidence>
<dbReference type="PANTHER" id="PTHR48414:SF1">
    <property type="entry name" value="POP5 HOMOLOG, RIBONUCLEASE P_MRP SUBUNIT"/>
    <property type="match status" value="1"/>
</dbReference>
<evidence type="ECO:0000256" key="2">
    <source>
        <dbReference type="ARBA" id="ARBA00022552"/>
    </source>
</evidence>
<evidence type="ECO:0000256" key="6">
    <source>
        <dbReference type="PIRNR" id="PIRNR023803"/>
    </source>
</evidence>
<dbReference type="InterPro" id="IPR002759">
    <property type="entry name" value="Pop5/Rpp14/Rnp2-like"/>
</dbReference>
<sequence>MIVVCISNGSVKNRYVTVEVNYAAKQKGKMEAKELLREVQRAVQTLHGDFGCAAVRSGLSASYCNELTRIAIIRTRLGAHKLVTSSLPFVTRIGKENVNIRMLYVGGTLRNCYKRILIHQKAELSKMLPKIASDKSAHEMEKEFLTLGGFFANYTQTEMSSEKSS</sequence>
<accession>A0A0A9YE07</accession>
<dbReference type="AlphaFoldDB" id="A0A0A9YE07"/>
<dbReference type="Pfam" id="PF01900">
    <property type="entry name" value="RNase_P_Rpp14"/>
    <property type="match status" value="1"/>
</dbReference>
<dbReference type="InterPro" id="IPR038085">
    <property type="entry name" value="Rnp2-like_sf"/>
</dbReference>
<comment type="subcellular location">
    <subcellularLocation>
        <location evidence="6">Nucleus</location>
        <location evidence="6">Nucleolus</location>
    </subcellularLocation>
</comment>
<gene>
    <name evidence="7" type="primary">pop5</name>
    <name evidence="7" type="ORF">CM83_39751</name>
</gene>
<reference evidence="7" key="1">
    <citation type="journal article" date="2014" name="PLoS ONE">
        <title>Transcriptome-Based Identification of ABC Transporters in the Western Tarnished Plant Bug Lygus hesperus.</title>
        <authorList>
            <person name="Hull J.J."/>
            <person name="Chaney K."/>
            <person name="Geib S.M."/>
            <person name="Fabrick J.A."/>
            <person name="Brent C.S."/>
            <person name="Walsh D."/>
            <person name="Lavine L.C."/>
        </authorList>
    </citation>
    <scope>NUCLEOTIDE SEQUENCE</scope>
</reference>
<evidence type="ECO:0000313" key="8">
    <source>
        <dbReference type="EMBL" id="JAG56212.1"/>
    </source>
</evidence>
<dbReference type="GO" id="GO:0006364">
    <property type="term" value="P:rRNA processing"/>
    <property type="evidence" value="ECO:0007669"/>
    <property type="project" value="UniProtKB-KW"/>
</dbReference>
<keyword evidence="2" id="KW-0698">rRNA processing</keyword>
<comment type="function">
    <text evidence="6">Component of ribonuclease P, a protein complex that generates mature tRNA molecules by cleaving their 5'-ends.</text>
</comment>
<dbReference type="EMBL" id="GBRD01009612">
    <property type="protein sequence ID" value="JAG56212.1"/>
    <property type="molecule type" value="Transcribed_RNA"/>
</dbReference>
<dbReference type="PIRSF" id="PIRSF023803">
    <property type="entry name" value="Ribonuclease_P_prd"/>
    <property type="match status" value="1"/>
</dbReference>
<dbReference type="SUPFAM" id="SSF160350">
    <property type="entry name" value="Rnp2-like"/>
    <property type="match status" value="1"/>
</dbReference>
<evidence type="ECO:0000256" key="3">
    <source>
        <dbReference type="ARBA" id="ARBA00022694"/>
    </source>
</evidence>
<dbReference type="Gene3D" id="3.30.70.3250">
    <property type="entry name" value="Ribonuclease P, Pop5 subunit"/>
    <property type="match status" value="1"/>
</dbReference>
<organism evidence="7">
    <name type="scientific">Lygus hesperus</name>
    <name type="common">Western plant bug</name>
    <dbReference type="NCBI Taxonomy" id="30085"/>
    <lineage>
        <taxon>Eukaryota</taxon>
        <taxon>Metazoa</taxon>
        <taxon>Ecdysozoa</taxon>
        <taxon>Arthropoda</taxon>
        <taxon>Hexapoda</taxon>
        <taxon>Insecta</taxon>
        <taxon>Pterygota</taxon>
        <taxon>Neoptera</taxon>
        <taxon>Paraneoptera</taxon>
        <taxon>Hemiptera</taxon>
        <taxon>Heteroptera</taxon>
        <taxon>Panheteroptera</taxon>
        <taxon>Cimicomorpha</taxon>
        <taxon>Miridae</taxon>
        <taxon>Mirini</taxon>
        <taxon>Lygus</taxon>
    </lineage>
</organism>
<comment type="similarity">
    <text evidence="1 6">Belongs to the eukaryotic/archaeal RNase P protein component 2 family.</text>
</comment>
<dbReference type="PANTHER" id="PTHR48414">
    <property type="entry name" value="POP5 HOMOLOG, RIBONUCLEASE P_MRP SUBUNIT"/>
    <property type="match status" value="1"/>
</dbReference>
<protein>
    <recommendedName>
        <fullName evidence="5 6">Ribonuclease P/MRP protein subunit POP5</fullName>
    </recommendedName>
</protein>